<evidence type="ECO:0000256" key="3">
    <source>
        <dbReference type="ARBA" id="ARBA00022448"/>
    </source>
</evidence>
<dbReference type="Gene3D" id="2.40.50.100">
    <property type="match status" value="1"/>
</dbReference>
<evidence type="ECO:0000313" key="14">
    <source>
        <dbReference type="EMBL" id="PZO82081.1"/>
    </source>
</evidence>
<feature type="domain" description="AprE-like long alpha-helical hairpin" evidence="12">
    <location>
        <begin position="110"/>
        <end position="293"/>
    </location>
</feature>
<evidence type="ECO:0000256" key="6">
    <source>
        <dbReference type="ARBA" id="ARBA00022692"/>
    </source>
</evidence>
<dbReference type="InterPro" id="IPR050739">
    <property type="entry name" value="MFP"/>
</dbReference>
<dbReference type="PANTHER" id="PTHR30386">
    <property type="entry name" value="MEMBRANE FUSION SUBUNIT OF EMRAB-TOLC MULTIDRUG EFFLUX PUMP"/>
    <property type="match status" value="1"/>
</dbReference>
<evidence type="ECO:0000313" key="15">
    <source>
        <dbReference type="Proteomes" id="UP000249557"/>
    </source>
</evidence>
<evidence type="ECO:0000256" key="9">
    <source>
        <dbReference type="SAM" id="Coils"/>
    </source>
</evidence>
<dbReference type="Pfam" id="PF25994">
    <property type="entry name" value="HH_AprE"/>
    <property type="match status" value="1"/>
</dbReference>
<dbReference type="AlphaFoldDB" id="A0A2W5BGE1"/>
<evidence type="ECO:0000256" key="11">
    <source>
        <dbReference type="SAM" id="Phobius"/>
    </source>
</evidence>
<comment type="caution">
    <text evidence="14">The sequence shown here is derived from an EMBL/GenBank/DDBJ whole genome shotgun (WGS) entry which is preliminary data.</text>
</comment>
<sequence>MDNNQNIPPLSAKKPDTAKTHGSNSFGHIQPPKFSLFFILICVFVIGAGLLFVIDVEAVVNGHGSVKTGSGVQPIETQEGGIIESVSVKQGDKVEEGQSLATLSNSTVMAERVEIENELMLLKAKEFRLNIERANGDTLIWPENLSDMPQALKDDQYDLFMAKKLRKDSELQIIDFEVQTLNKQLTGAKAELSAMEEERRTVKEILDFQLEGQAQGWVSKADALRSQNQYAQINRELVKIKTQIPSLTSQIQEAEKKRQTAQSKQAQEALDELEEVTLRIRTLEASIQAASDKDERRILRAPRAGIINAIHVTGPGDVVQPGEPVFDLVPVDQGLVVEARVDPSLRRGLYVGLPAKVTFTALQDLRVAPVDAKVVFVAADTRSDPDGKPYYEVHVQTKDASVEIPGGQKTVIEPGMQANVSIVVGSHTLADFLLRPLEWAARNAFRER</sequence>
<keyword evidence="6 11" id="KW-0812">Transmembrane</keyword>
<evidence type="ECO:0000256" key="10">
    <source>
        <dbReference type="SAM" id="MobiDB-lite"/>
    </source>
</evidence>
<dbReference type="EMBL" id="QFNK01000277">
    <property type="protein sequence ID" value="PZO82081.1"/>
    <property type="molecule type" value="Genomic_DNA"/>
</dbReference>
<keyword evidence="7 11" id="KW-1133">Transmembrane helix</keyword>
<dbReference type="Gene3D" id="2.40.30.170">
    <property type="match status" value="1"/>
</dbReference>
<feature type="transmembrane region" description="Helical" evidence="11">
    <location>
        <begin position="34"/>
        <end position="54"/>
    </location>
</feature>
<comment type="similarity">
    <text evidence="2">Belongs to the membrane fusion protein (MFP) (TC 8.A.1) family.</text>
</comment>
<dbReference type="NCBIfam" id="TIGR01843">
    <property type="entry name" value="type_I_hlyD"/>
    <property type="match status" value="1"/>
</dbReference>
<keyword evidence="9" id="KW-0175">Coiled coil</keyword>
<dbReference type="GO" id="GO:0015031">
    <property type="term" value="P:protein transport"/>
    <property type="evidence" value="ECO:0007669"/>
    <property type="project" value="InterPro"/>
</dbReference>
<dbReference type="InterPro" id="IPR010129">
    <property type="entry name" value="T1SS_HlyD"/>
</dbReference>
<feature type="domain" description="AprE-like beta-barrel" evidence="13">
    <location>
        <begin position="335"/>
        <end position="424"/>
    </location>
</feature>
<dbReference type="PRINTS" id="PR01490">
    <property type="entry name" value="RTXTOXIND"/>
</dbReference>
<evidence type="ECO:0000256" key="7">
    <source>
        <dbReference type="ARBA" id="ARBA00022989"/>
    </source>
</evidence>
<dbReference type="InterPro" id="IPR058982">
    <property type="entry name" value="Beta-barrel_AprE"/>
</dbReference>
<feature type="coiled-coil region" evidence="9">
    <location>
        <begin position="237"/>
        <end position="293"/>
    </location>
</feature>
<comment type="subcellular location">
    <subcellularLocation>
        <location evidence="1">Cell inner membrane</location>
        <topology evidence="1">Single-pass membrane protein</topology>
    </subcellularLocation>
</comment>
<evidence type="ECO:0000256" key="4">
    <source>
        <dbReference type="ARBA" id="ARBA00022475"/>
    </source>
</evidence>
<keyword evidence="5" id="KW-0997">Cell inner membrane</keyword>
<dbReference type="GO" id="GO:0005886">
    <property type="term" value="C:plasma membrane"/>
    <property type="evidence" value="ECO:0007669"/>
    <property type="project" value="UniProtKB-SubCell"/>
</dbReference>
<evidence type="ECO:0000256" key="8">
    <source>
        <dbReference type="ARBA" id="ARBA00023136"/>
    </source>
</evidence>
<keyword evidence="8 11" id="KW-0472">Membrane</keyword>
<accession>A0A2W5BGE1</accession>
<evidence type="ECO:0000256" key="5">
    <source>
        <dbReference type="ARBA" id="ARBA00022519"/>
    </source>
</evidence>
<reference evidence="14 15" key="1">
    <citation type="submission" date="2017-08" db="EMBL/GenBank/DDBJ databases">
        <title>Infants hospitalized years apart are colonized by the same room-sourced microbial strains.</title>
        <authorList>
            <person name="Brooks B."/>
            <person name="Olm M.R."/>
            <person name="Firek B.A."/>
            <person name="Baker R."/>
            <person name="Thomas B.C."/>
            <person name="Morowitz M.J."/>
            <person name="Banfield J.F."/>
        </authorList>
    </citation>
    <scope>NUCLEOTIDE SEQUENCE [LARGE SCALE GENOMIC DNA]</scope>
    <source>
        <strain evidence="14">S2_018_000_R2_104</strain>
    </source>
</reference>
<dbReference type="PANTHER" id="PTHR30386:SF28">
    <property type="entry name" value="EXPORTED PROTEIN"/>
    <property type="match status" value="1"/>
</dbReference>
<protein>
    <submittedName>
        <fullName evidence="14">Uncharacterized protein</fullName>
    </submittedName>
</protein>
<organism evidence="14 15">
    <name type="scientific">Micavibrio aeruginosavorus</name>
    <dbReference type="NCBI Taxonomy" id="349221"/>
    <lineage>
        <taxon>Bacteria</taxon>
        <taxon>Pseudomonadati</taxon>
        <taxon>Bdellovibrionota</taxon>
        <taxon>Bdellovibrionia</taxon>
        <taxon>Bdellovibrionales</taxon>
        <taxon>Pseudobdellovibrionaceae</taxon>
        <taxon>Micavibrio</taxon>
    </lineage>
</organism>
<keyword evidence="4" id="KW-1003">Cell membrane</keyword>
<dbReference type="Proteomes" id="UP000249557">
    <property type="component" value="Unassembled WGS sequence"/>
</dbReference>
<gene>
    <name evidence="14" type="ORF">DI626_10370</name>
</gene>
<proteinExistence type="inferred from homology"/>
<evidence type="ECO:0000259" key="12">
    <source>
        <dbReference type="Pfam" id="PF25994"/>
    </source>
</evidence>
<evidence type="ECO:0000259" key="13">
    <source>
        <dbReference type="Pfam" id="PF26002"/>
    </source>
</evidence>
<evidence type="ECO:0000256" key="2">
    <source>
        <dbReference type="ARBA" id="ARBA00009477"/>
    </source>
</evidence>
<keyword evidence="3" id="KW-0813">Transport</keyword>
<evidence type="ECO:0000256" key="1">
    <source>
        <dbReference type="ARBA" id="ARBA00004377"/>
    </source>
</evidence>
<feature type="coiled-coil region" evidence="9">
    <location>
        <begin position="178"/>
        <end position="205"/>
    </location>
</feature>
<name>A0A2W5BGE1_9BACT</name>
<dbReference type="InterPro" id="IPR058781">
    <property type="entry name" value="HH_AprE-like"/>
</dbReference>
<dbReference type="Pfam" id="PF26002">
    <property type="entry name" value="Beta-barrel_AprE"/>
    <property type="match status" value="1"/>
</dbReference>
<feature type="region of interest" description="Disordered" evidence="10">
    <location>
        <begin position="1"/>
        <end position="24"/>
    </location>
</feature>